<evidence type="ECO:0000313" key="11">
    <source>
        <dbReference type="Proteomes" id="UP001524570"/>
    </source>
</evidence>
<name>A0ABT1TW18_9GAMM</name>
<feature type="domain" description="Cytochrome c" evidence="9">
    <location>
        <begin position="57"/>
        <end position="137"/>
    </location>
</feature>
<dbReference type="PANTHER" id="PTHR33751">
    <property type="entry name" value="CBB3-TYPE CYTOCHROME C OXIDASE SUBUNIT FIXP"/>
    <property type="match status" value="1"/>
</dbReference>
<evidence type="ECO:0000256" key="1">
    <source>
        <dbReference type="ARBA" id="ARBA00004418"/>
    </source>
</evidence>
<keyword evidence="7 8" id="KW-0408">Iron</keyword>
<keyword evidence="6" id="KW-0249">Electron transport</keyword>
<keyword evidence="5" id="KW-0574">Periplasm</keyword>
<dbReference type="EMBL" id="JANIBL010000054">
    <property type="protein sequence ID" value="MCQ8118956.1"/>
    <property type="molecule type" value="Genomic_DNA"/>
</dbReference>
<sequence>MGFCRWLYAVTPPTKPVTYRRRRSPWLAVSTFALFASAKTVLAEQGAELSLQRIGNGNPVAGKQKSADERCQECHGAEGNSGDVRIPSHAGQYAGYLVKQLSDFKSGARSHEIMNVMAADLTQEDMADIAAYFASQKVMRGDRIADNPLAKNLFVNGDAARDLPACVSCHGENGKGKIADNIIYPVIGGQRRVYLRSQLTNWKLGERKNSPEAVMNKVAKSLNDDELNALVEYLSGL</sequence>
<dbReference type="PIRSF" id="PIRSF000005">
    <property type="entry name" value="Cytochrome_c4"/>
    <property type="match status" value="1"/>
</dbReference>
<evidence type="ECO:0000259" key="9">
    <source>
        <dbReference type="PROSITE" id="PS51007"/>
    </source>
</evidence>
<evidence type="ECO:0000256" key="2">
    <source>
        <dbReference type="ARBA" id="ARBA00022448"/>
    </source>
</evidence>
<keyword evidence="4 8" id="KW-0479">Metal-binding</keyword>
<dbReference type="InterPro" id="IPR036909">
    <property type="entry name" value="Cyt_c-like_dom_sf"/>
</dbReference>
<evidence type="ECO:0000256" key="7">
    <source>
        <dbReference type="ARBA" id="ARBA00023004"/>
    </source>
</evidence>
<reference evidence="10 11" key="1">
    <citation type="submission" date="2022-07" db="EMBL/GenBank/DDBJ databases">
        <title>Methylomonas rivi sp. nov., Methylomonas rosea sp. nov., Methylomonas aureus sp. nov. and Methylomonas subterranea sp. nov., four novel methanotrophs isolated from a freshwater creek and the deep terrestrial subsurface.</title>
        <authorList>
            <person name="Abin C."/>
            <person name="Sankaranarayanan K."/>
            <person name="Garner C."/>
            <person name="Sindelar R."/>
            <person name="Kotary K."/>
            <person name="Garner R."/>
            <person name="Barclay S."/>
            <person name="Lawson P."/>
            <person name="Krumholz L."/>
        </authorList>
    </citation>
    <scope>NUCLEOTIDE SEQUENCE [LARGE SCALE GENOMIC DNA]</scope>
    <source>
        <strain evidence="10 11">WSC-7</strain>
    </source>
</reference>
<dbReference type="InterPro" id="IPR050597">
    <property type="entry name" value="Cytochrome_c_Oxidase_Subunit"/>
</dbReference>
<evidence type="ECO:0000256" key="8">
    <source>
        <dbReference type="PROSITE-ProRule" id="PRU00433"/>
    </source>
</evidence>
<dbReference type="SUPFAM" id="SSF46626">
    <property type="entry name" value="Cytochrome c"/>
    <property type="match status" value="2"/>
</dbReference>
<dbReference type="RefSeq" id="WP_256607912.1">
    <property type="nucleotide sequence ID" value="NZ_JANIBL010000054.1"/>
</dbReference>
<evidence type="ECO:0000256" key="5">
    <source>
        <dbReference type="ARBA" id="ARBA00022764"/>
    </source>
</evidence>
<organism evidence="10 11">
    <name type="scientific">Methylomonas rosea</name>
    <dbReference type="NCBI Taxonomy" id="2952227"/>
    <lineage>
        <taxon>Bacteria</taxon>
        <taxon>Pseudomonadati</taxon>
        <taxon>Pseudomonadota</taxon>
        <taxon>Gammaproteobacteria</taxon>
        <taxon>Methylococcales</taxon>
        <taxon>Methylococcaceae</taxon>
        <taxon>Methylomonas</taxon>
    </lineage>
</organism>
<evidence type="ECO:0000313" key="10">
    <source>
        <dbReference type="EMBL" id="MCQ8118956.1"/>
    </source>
</evidence>
<evidence type="ECO:0000256" key="4">
    <source>
        <dbReference type="ARBA" id="ARBA00022723"/>
    </source>
</evidence>
<comment type="subcellular location">
    <subcellularLocation>
        <location evidence="1">Periplasm</location>
    </subcellularLocation>
</comment>
<dbReference type="Proteomes" id="UP001524570">
    <property type="component" value="Unassembled WGS sequence"/>
</dbReference>
<dbReference type="InterPro" id="IPR009056">
    <property type="entry name" value="Cyt_c-like_dom"/>
</dbReference>
<evidence type="ECO:0000256" key="3">
    <source>
        <dbReference type="ARBA" id="ARBA00022617"/>
    </source>
</evidence>
<dbReference type="PANTHER" id="PTHR33751:SF9">
    <property type="entry name" value="CYTOCHROME C4"/>
    <property type="match status" value="1"/>
</dbReference>
<dbReference type="InterPro" id="IPR024167">
    <property type="entry name" value="Cytochrome_c4-like"/>
</dbReference>
<keyword evidence="3 8" id="KW-0349">Heme</keyword>
<keyword evidence="2" id="KW-0813">Transport</keyword>
<protein>
    <submittedName>
        <fullName evidence="10">Cytochrome c4</fullName>
    </submittedName>
</protein>
<dbReference type="PROSITE" id="PS51007">
    <property type="entry name" value="CYTC"/>
    <property type="match status" value="2"/>
</dbReference>
<proteinExistence type="predicted"/>
<gene>
    <name evidence="10" type="ORF">NP589_16085</name>
</gene>
<accession>A0ABT1TW18</accession>
<keyword evidence="11" id="KW-1185">Reference proteome</keyword>
<dbReference type="Pfam" id="PF00034">
    <property type="entry name" value="Cytochrom_C"/>
    <property type="match status" value="2"/>
</dbReference>
<comment type="caution">
    <text evidence="10">The sequence shown here is derived from an EMBL/GenBank/DDBJ whole genome shotgun (WGS) entry which is preliminary data.</text>
</comment>
<feature type="domain" description="Cytochrome c" evidence="9">
    <location>
        <begin position="145"/>
        <end position="237"/>
    </location>
</feature>
<evidence type="ECO:0000256" key="6">
    <source>
        <dbReference type="ARBA" id="ARBA00022982"/>
    </source>
</evidence>
<dbReference type="Gene3D" id="1.10.760.10">
    <property type="entry name" value="Cytochrome c-like domain"/>
    <property type="match status" value="2"/>
</dbReference>